<evidence type="ECO:0000313" key="1">
    <source>
        <dbReference type="EMBL" id="TDY38887.1"/>
    </source>
</evidence>
<dbReference type="RefSeq" id="WP_134196591.1">
    <property type="nucleotide sequence ID" value="NZ_JBHLUW010000019.1"/>
</dbReference>
<dbReference type="AlphaFoldDB" id="A0A4R8L816"/>
<gene>
    <name evidence="1" type="ORF">BX592_1293</name>
</gene>
<comment type="caution">
    <text evidence="1">The sequence shown here is derived from an EMBL/GenBank/DDBJ whole genome shotgun (WGS) entry which is preliminary data.</text>
</comment>
<name>A0A4R8L816_9BURK</name>
<dbReference type="Proteomes" id="UP000295509">
    <property type="component" value="Unassembled WGS sequence"/>
</dbReference>
<dbReference type="OrthoDB" id="9116197at2"/>
<evidence type="ECO:0000313" key="2">
    <source>
        <dbReference type="Proteomes" id="UP000295509"/>
    </source>
</evidence>
<accession>A0A4R8L816</accession>
<reference evidence="1 2" key="1">
    <citation type="submission" date="2019-03" db="EMBL/GenBank/DDBJ databases">
        <title>Genomic Encyclopedia of Type Strains, Phase III (KMG-III): the genomes of soil and plant-associated and newly described type strains.</title>
        <authorList>
            <person name="Whitman W."/>
        </authorList>
    </citation>
    <scope>NUCLEOTIDE SEQUENCE [LARGE SCALE GENOMIC DNA]</scope>
    <source>
        <strain evidence="1 2">LMG 29544</strain>
    </source>
</reference>
<keyword evidence="2" id="KW-1185">Reference proteome</keyword>
<proteinExistence type="predicted"/>
<organism evidence="1 2">
    <name type="scientific">Paraburkholderia rhizosphaerae</name>
    <dbReference type="NCBI Taxonomy" id="480658"/>
    <lineage>
        <taxon>Bacteria</taxon>
        <taxon>Pseudomonadati</taxon>
        <taxon>Pseudomonadota</taxon>
        <taxon>Betaproteobacteria</taxon>
        <taxon>Burkholderiales</taxon>
        <taxon>Burkholderiaceae</taxon>
        <taxon>Paraburkholderia</taxon>
    </lineage>
</organism>
<dbReference type="EMBL" id="SORE01000029">
    <property type="protein sequence ID" value="TDY38887.1"/>
    <property type="molecule type" value="Genomic_DNA"/>
</dbReference>
<protein>
    <submittedName>
        <fullName evidence="1">Uncharacterized protein</fullName>
    </submittedName>
</protein>
<sequence>MAIVRDYQTFDQLQRISDQIANWKIHDARRYGEKVEYGDWLEFRVAGFIDFVNALSHENGDSEYYFVDVRALARDDFIPTAGDFPAMKLDTRVNEREYFNELYSSVNFIEHVDYAMGYTNEYAFFPLSMNWHIYGLYDIELARIQSRASFPATPFPHDFIPPDEAHRLIRLLD</sequence>